<organism evidence="1 2">
    <name type="scientific">Vagococcus fluvialis bH819</name>
    <dbReference type="NCBI Taxonomy" id="1255619"/>
    <lineage>
        <taxon>Bacteria</taxon>
        <taxon>Bacillati</taxon>
        <taxon>Bacillota</taxon>
        <taxon>Bacilli</taxon>
        <taxon>Lactobacillales</taxon>
        <taxon>Enterococcaceae</taxon>
        <taxon>Vagococcus</taxon>
    </lineage>
</organism>
<protein>
    <submittedName>
        <fullName evidence="1">Uncharacterized protein</fullName>
    </submittedName>
</protein>
<keyword evidence="2" id="KW-1185">Reference proteome</keyword>
<reference evidence="2" key="1">
    <citation type="submission" date="2017-02" db="EMBL/GenBank/DDBJ databases">
        <authorList>
            <person name="Dridi B."/>
        </authorList>
    </citation>
    <scope>NUCLEOTIDE SEQUENCE [LARGE SCALE GENOMIC DNA]</scope>
    <source>
        <strain evidence="2">bH819</strain>
    </source>
</reference>
<dbReference type="EMBL" id="FWFD01000008">
    <property type="protein sequence ID" value="SLM85294.1"/>
    <property type="molecule type" value="Genomic_DNA"/>
</dbReference>
<proteinExistence type="predicted"/>
<sequence>MWYLADKLNLSTSDISQLSGIGILDLEATKEKNNFIYLPKRKVILTTTKQLEKISKG</sequence>
<evidence type="ECO:0000313" key="2">
    <source>
        <dbReference type="Proteomes" id="UP000195918"/>
    </source>
</evidence>
<accession>A0A1X6WLU2</accession>
<dbReference type="Proteomes" id="UP000195918">
    <property type="component" value="Unassembled WGS sequence"/>
</dbReference>
<name>A0A1X6WLU2_9ENTE</name>
<gene>
    <name evidence="1" type="ORF">FM121_04300</name>
</gene>
<dbReference type="AlphaFoldDB" id="A0A1X6WLU2"/>
<evidence type="ECO:0000313" key="1">
    <source>
        <dbReference type="EMBL" id="SLM85294.1"/>
    </source>
</evidence>